<dbReference type="PANTHER" id="PTHR30093:SF47">
    <property type="entry name" value="TYPE IV PILUS NON-CORE MINOR PILIN PILE"/>
    <property type="match status" value="1"/>
</dbReference>
<gene>
    <name evidence="3" type="ORF">S03H2_08425</name>
</gene>
<organism evidence="3">
    <name type="scientific">marine sediment metagenome</name>
    <dbReference type="NCBI Taxonomy" id="412755"/>
    <lineage>
        <taxon>unclassified sequences</taxon>
        <taxon>metagenomes</taxon>
        <taxon>ecological metagenomes</taxon>
    </lineage>
</organism>
<protein>
    <recommendedName>
        <fullName evidence="4">Type II secretion system protein GspG C-terminal domain-containing protein</fullName>
    </recommendedName>
</protein>
<dbReference type="InterPro" id="IPR000983">
    <property type="entry name" value="Bac_GSPG_pilin"/>
</dbReference>
<dbReference type="PANTHER" id="PTHR30093">
    <property type="entry name" value="GENERAL SECRETION PATHWAY PROTEIN G"/>
    <property type="match status" value="1"/>
</dbReference>
<keyword evidence="2" id="KW-0812">Transmembrane</keyword>
<dbReference type="InterPro" id="IPR045584">
    <property type="entry name" value="Pilin-like"/>
</dbReference>
<name>X1DCP9_9ZZZZ</name>
<sequence>MARKTKKRQNLVRSPANRSTQHGFTLIEMIVVVMIVGVLASSAMPLAALHKRRTQEAELRQSLRTLREAIDAYKKAWDEGRIEKSVDTSGYPPSLDVLVTGVKDSADPKGKRIYFLRRLPRDPFADPMLPARLTWGLRSYASPPDSPVAGADVFDVYSRTEGVGLDGSPYRQW</sequence>
<comment type="caution">
    <text evidence="3">The sequence shown here is derived from an EMBL/GenBank/DDBJ whole genome shotgun (WGS) entry which is preliminary data.</text>
</comment>
<reference evidence="3" key="1">
    <citation type="journal article" date="2014" name="Front. Microbiol.">
        <title>High frequency of phylogenetically diverse reductive dehalogenase-homologous genes in deep subseafloor sedimentary metagenomes.</title>
        <authorList>
            <person name="Kawai M."/>
            <person name="Futagami T."/>
            <person name="Toyoda A."/>
            <person name="Takaki Y."/>
            <person name="Nishi S."/>
            <person name="Hori S."/>
            <person name="Arai W."/>
            <person name="Tsubouchi T."/>
            <person name="Morono Y."/>
            <person name="Uchiyama I."/>
            <person name="Ito T."/>
            <person name="Fujiyama A."/>
            <person name="Inagaki F."/>
            <person name="Takami H."/>
        </authorList>
    </citation>
    <scope>NUCLEOTIDE SEQUENCE</scope>
    <source>
        <strain evidence="3">Expedition CK06-06</strain>
    </source>
</reference>
<dbReference type="InterPro" id="IPR012902">
    <property type="entry name" value="N_methyl_site"/>
</dbReference>
<keyword evidence="1" id="KW-0488">Methylation</keyword>
<dbReference type="EMBL" id="BARU01004093">
    <property type="protein sequence ID" value="GAH18566.1"/>
    <property type="molecule type" value="Genomic_DNA"/>
</dbReference>
<proteinExistence type="predicted"/>
<dbReference type="SUPFAM" id="SSF54523">
    <property type="entry name" value="Pili subunits"/>
    <property type="match status" value="1"/>
</dbReference>
<dbReference type="PRINTS" id="PR00813">
    <property type="entry name" value="BCTERIALGSPG"/>
</dbReference>
<evidence type="ECO:0000313" key="3">
    <source>
        <dbReference type="EMBL" id="GAH18566.1"/>
    </source>
</evidence>
<dbReference type="PROSITE" id="PS00409">
    <property type="entry name" value="PROKAR_NTER_METHYL"/>
    <property type="match status" value="1"/>
</dbReference>
<dbReference type="GO" id="GO:0015627">
    <property type="term" value="C:type II protein secretion system complex"/>
    <property type="evidence" value="ECO:0007669"/>
    <property type="project" value="InterPro"/>
</dbReference>
<evidence type="ECO:0008006" key="4">
    <source>
        <dbReference type="Google" id="ProtNLM"/>
    </source>
</evidence>
<evidence type="ECO:0000256" key="2">
    <source>
        <dbReference type="SAM" id="Phobius"/>
    </source>
</evidence>
<dbReference type="NCBIfam" id="TIGR02532">
    <property type="entry name" value="IV_pilin_GFxxxE"/>
    <property type="match status" value="1"/>
</dbReference>
<accession>X1DCP9</accession>
<dbReference type="AlphaFoldDB" id="X1DCP9"/>
<keyword evidence="2" id="KW-1133">Transmembrane helix</keyword>
<feature type="transmembrane region" description="Helical" evidence="2">
    <location>
        <begin position="21"/>
        <end position="44"/>
    </location>
</feature>
<dbReference type="Pfam" id="PF07963">
    <property type="entry name" value="N_methyl"/>
    <property type="match status" value="1"/>
</dbReference>
<dbReference type="Gene3D" id="3.30.700.10">
    <property type="entry name" value="Glycoprotein, Type 4 Pilin"/>
    <property type="match status" value="1"/>
</dbReference>
<dbReference type="GO" id="GO:0015628">
    <property type="term" value="P:protein secretion by the type II secretion system"/>
    <property type="evidence" value="ECO:0007669"/>
    <property type="project" value="InterPro"/>
</dbReference>
<keyword evidence="2" id="KW-0472">Membrane</keyword>
<evidence type="ECO:0000256" key="1">
    <source>
        <dbReference type="ARBA" id="ARBA00022481"/>
    </source>
</evidence>